<evidence type="ECO:0000313" key="5">
    <source>
        <dbReference type="EMBL" id="SEV90424.1"/>
    </source>
</evidence>
<protein>
    <submittedName>
        <fullName evidence="5">Two component transcriptional regulator, LytTR family</fullName>
    </submittedName>
</protein>
<proteinExistence type="predicted"/>
<dbReference type="GO" id="GO:0000156">
    <property type="term" value="F:phosphorelay response regulator activity"/>
    <property type="evidence" value="ECO:0007669"/>
    <property type="project" value="InterPro"/>
</dbReference>
<dbReference type="InterPro" id="IPR011006">
    <property type="entry name" value="CheY-like_superfamily"/>
</dbReference>
<dbReference type="SUPFAM" id="SSF52172">
    <property type="entry name" value="CheY-like"/>
    <property type="match status" value="1"/>
</dbReference>
<gene>
    <name evidence="5" type="ORF">SAMN05216290_0589</name>
</gene>
<dbReference type="PROSITE" id="PS50930">
    <property type="entry name" value="HTH_LYTTR"/>
    <property type="match status" value="1"/>
</dbReference>
<dbReference type="InterPro" id="IPR046947">
    <property type="entry name" value="LytR-like"/>
</dbReference>
<dbReference type="SMART" id="SM00448">
    <property type="entry name" value="REC"/>
    <property type="match status" value="1"/>
</dbReference>
<feature type="domain" description="HTH LytTR-type" evidence="4">
    <location>
        <begin position="146"/>
        <end position="250"/>
    </location>
</feature>
<reference evidence="6" key="1">
    <citation type="submission" date="2016-10" db="EMBL/GenBank/DDBJ databases">
        <authorList>
            <person name="Varghese N."/>
            <person name="Submissions S."/>
        </authorList>
    </citation>
    <scope>NUCLEOTIDE SEQUENCE [LARGE SCALE GENOMIC DNA]</scope>
    <source>
        <strain evidence="6">CGMCC 1.12402</strain>
    </source>
</reference>
<dbReference type="AlphaFoldDB" id="A0A1I0MQF6"/>
<evidence type="ECO:0000313" key="6">
    <source>
        <dbReference type="Proteomes" id="UP000199437"/>
    </source>
</evidence>
<keyword evidence="1" id="KW-0597">Phosphoprotein</keyword>
<evidence type="ECO:0000256" key="2">
    <source>
        <dbReference type="SAM" id="Coils"/>
    </source>
</evidence>
<dbReference type="Gene3D" id="2.40.50.1020">
    <property type="entry name" value="LytTr DNA-binding domain"/>
    <property type="match status" value="1"/>
</dbReference>
<organism evidence="5 6">
    <name type="scientific">Roseivirga pacifica</name>
    <dbReference type="NCBI Taxonomy" id="1267423"/>
    <lineage>
        <taxon>Bacteria</taxon>
        <taxon>Pseudomonadati</taxon>
        <taxon>Bacteroidota</taxon>
        <taxon>Cytophagia</taxon>
        <taxon>Cytophagales</taxon>
        <taxon>Roseivirgaceae</taxon>
        <taxon>Roseivirga</taxon>
    </lineage>
</organism>
<dbReference type="RefSeq" id="WP_090256891.1">
    <property type="nucleotide sequence ID" value="NZ_FOIR01000001.1"/>
</dbReference>
<evidence type="ECO:0000256" key="1">
    <source>
        <dbReference type="PROSITE-ProRule" id="PRU00169"/>
    </source>
</evidence>
<dbReference type="Proteomes" id="UP000199437">
    <property type="component" value="Unassembled WGS sequence"/>
</dbReference>
<dbReference type="SMART" id="SM00850">
    <property type="entry name" value="LytTR"/>
    <property type="match status" value="1"/>
</dbReference>
<dbReference type="PANTHER" id="PTHR37299">
    <property type="entry name" value="TRANSCRIPTIONAL REGULATOR-RELATED"/>
    <property type="match status" value="1"/>
</dbReference>
<dbReference type="Pfam" id="PF04397">
    <property type="entry name" value="LytTR"/>
    <property type="match status" value="1"/>
</dbReference>
<dbReference type="FunFam" id="3.40.50.2300:FF:000051">
    <property type="entry name" value="Two-component response regulator yehT"/>
    <property type="match status" value="1"/>
</dbReference>
<accession>A0A1I0MQF6</accession>
<feature type="modified residue" description="4-aspartylphosphate" evidence="1">
    <location>
        <position position="56"/>
    </location>
</feature>
<keyword evidence="6" id="KW-1185">Reference proteome</keyword>
<evidence type="ECO:0000259" key="3">
    <source>
        <dbReference type="PROSITE" id="PS50110"/>
    </source>
</evidence>
<feature type="coiled-coil region" evidence="2">
    <location>
        <begin position="115"/>
        <end position="149"/>
    </location>
</feature>
<dbReference type="Pfam" id="PF00072">
    <property type="entry name" value="Response_reg"/>
    <property type="match status" value="1"/>
</dbReference>
<dbReference type="PROSITE" id="PS50110">
    <property type="entry name" value="RESPONSE_REGULATORY"/>
    <property type="match status" value="1"/>
</dbReference>
<evidence type="ECO:0000259" key="4">
    <source>
        <dbReference type="PROSITE" id="PS50930"/>
    </source>
</evidence>
<feature type="domain" description="Response regulatory" evidence="3">
    <location>
        <begin position="5"/>
        <end position="116"/>
    </location>
</feature>
<dbReference type="InterPro" id="IPR007492">
    <property type="entry name" value="LytTR_DNA-bd_dom"/>
</dbReference>
<sequence length="250" mass="28752">MSTIKAIIIDDENLARELIKAYLAKHTEIEVVTECPDGFQGLKAVQEHQPDLIFLDVQMPKITGFEMLELLDEPPAVIFSTAFDQYAIKAFELNATDYLLKPYSESRFDEAVQKAKAKIDQRENVSKEIKSLTETRRDQQEQLDRIVVKTGNKIQILPIEQIHHFEAQDDYVAIHSEAGKFLKLMRMKHLEDGLPDGEFVRIHRSHMVNVKMIEKLELYEKDSYLLTLKSGAQLPVSRSGHGKLKEVLKY</sequence>
<dbReference type="InterPro" id="IPR001789">
    <property type="entry name" value="Sig_transdc_resp-reg_receiver"/>
</dbReference>
<dbReference type="GeneID" id="99985342"/>
<dbReference type="OrthoDB" id="1646880at2"/>
<keyword evidence="2" id="KW-0175">Coiled coil</keyword>
<dbReference type="STRING" id="1267423.SAMN05216290_0589"/>
<dbReference type="Gene3D" id="3.40.50.2300">
    <property type="match status" value="1"/>
</dbReference>
<dbReference type="PANTHER" id="PTHR37299:SF1">
    <property type="entry name" value="STAGE 0 SPORULATION PROTEIN A HOMOLOG"/>
    <property type="match status" value="1"/>
</dbReference>
<name>A0A1I0MQF6_9BACT</name>
<dbReference type="GO" id="GO:0003677">
    <property type="term" value="F:DNA binding"/>
    <property type="evidence" value="ECO:0007669"/>
    <property type="project" value="InterPro"/>
</dbReference>
<dbReference type="EMBL" id="FOIR01000001">
    <property type="protein sequence ID" value="SEV90424.1"/>
    <property type="molecule type" value="Genomic_DNA"/>
</dbReference>